<dbReference type="GO" id="GO:0000976">
    <property type="term" value="F:transcription cis-regulatory region binding"/>
    <property type="evidence" value="ECO:0007669"/>
    <property type="project" value="TreeGrafter"/>
</dbReference>
<dbReference type="Pfam" id="PF00356">
    <property type="entry name" value="LacI"/>
    <property type="match status" value="1"/>
</dbReference>
<dbReference type="EMBL" id="RBZY01000001">
    <property type="protein sequence ID" value="RWR23415.1"/>
    <property type="molecule type" value="Genomic_DNA"/>
</dbReference>
<evidence type="ECO:0000256" key="1">
    <source>
        <dbReference type="ARBA" id="ARBA00023015"/>
    </source>
</evidence>
<protein>
    <submittedName>
        <fullName evidence="5">LacI family transcriptional regulator</fullName>
    </submittedName>
</protein>
<dbReference type="AlphaFoldDB" id="A0A443JSE3"/>
<dbReference type="Gene3D" id="1.10.260.40">
    <property type="entry name" value="lambda repressor-like DNA-binding domains"/>
    <property type="match status" value="1"/>
</dbReference>
<dbReference type="PANTHER" id="PTHR30146">
    <property type="entry name" value="LACI-RELATED TRANSCRIPTIONAL REPRESSOR"/>
    <property type="match status" value="1"/>
</dbReference>
<dbReference type="PROSITE" id="PS00356">
    <property type="entry name" value="HTH_LACI_1"/>
    <property type="match status" value="1"/>
</dbReference>
<gene>
    <name evidence="5" type="ORF">D8Y23_00490</name>
</gene>
<dbReference type="InterPro" id="IPR000843">
    <property type="entry name" value="HTH_LacI"/>
</dbReference>
<dbReference type="InterPro" id="IPR046335">
    <property type="entry name" value="LacI/GalR-like_sensor"/>
</dbReference>
<dbReference type="CDD" id="cd01392">
    <property type="entry name" value="HTH_LacI"/>
    <property type="match status" value="1"/>
</dbReference>
<dbReference type="RefSeq" id="WP_128216216.1">
    <property type="nucleotide sequence ID" value="NZ_JALXTR010000043.1"/>
</dbReference>
<evidence type="ECO:0000313" key="5">
    <source>
        <dbReference type="EMBL" id="RWR23415.1"/>
    </source>
</evidence>
<dbReference type="Pfam" id="PF13377">
    <property type="entry name" value="Peripla_BP_3"/>
    <property type="match status" value="1"/>
</dbReference>
<evidence type="ECO:0000259" key="4">
    <source>
        <dbReference type="PROSITE" id="PS50932"/>
    </source>
</evidence>
<dbReference type="SUPFAM" id="SSF47413">
    <property type="entry name" value="lambda repressor-like DNA-binding domains"/>
    <property type="match status" value="1"/>
</dbReference>
<dbReference type="SUPFAM" id="SSF53822">
    <property type="entry name" value="Periplasmic binding protein-like I"/>
    <property type="match status" value="1"/>
</dbReference>
<proteinExistence type="predicted"/>
<keyword evidence="2" id="KW-0238">DNA-binding</keyword>
<comment type="caution">
    <text evidence="5">The sequence shown here is derived from an EMBL/GenBank/DDBJ whole genome shotgun (WGS) entry which is preliminary data.</text>
</comment>
<dbReference type="PANTHER" id="PTHR30146:SF153">
    <property type="entry name" value="LACTOSE OPERON REPRESSOR"/>
    <property type="match status" value="1"/>
</dbReference>
<dbReference type="Proteomes" id="UP000285970">
    <property type="component" value="Unassembled WGS sequence"/>
</dbReference>
<accession>A0A443JSE3</accession>
<dbReference type="InterPro" id="IPR028082">
    <property type="entry name" value="Peripla_BP_I"/>
</dbReference>
<evidence type="ECO:0000313" key="6">
    <source>
        <dbReference type="Proteomes" id="UP000285970"/>
    </source>
</evidence>
<dbReference type="OrthoDB" id="3227375at2"/>
<evidence type="ECO:0000256" key="3">
    <source>
        <dbReference type="ARBA" id="ARBA00023163"/>
    </source>
</evidence>
<dbReference type="InterPro" id="IPR010982">
    <property type="entry name" value="Lambda_DNA-bd_dom_sf"/>
</dbReference>
<evidence type="ECO:0000256" key="2">
    <source>
        <dbReference type="ARBA" id="ARBA00023125"/>
    </source>
</evidence>
<sequence>MSQRTATLAEIAHVAGVSVPTVSRVLNGRPGISAPKREEIEKLLEERGYERRKVRRETSLLDFVIVSLETQWATELLRGAQAEASRAGADLVVTATEGTPAGSPEWLKRVAGRGTDGIVIVVSEIDPVGRDELARLNVPVVLVDPVGTDTESFVTVSAADWSGARDATDHLLDLGHTRIGFVTGPLNLECHQDRLDGYTSALRRRGIDPDPSLVQIGDSLTSGGITFGGKLLDAADRPTAIISGSDEQAYGIYLAARERGLRVPEDLSVVGFDDVDLCRWVNPQLTTVHQPLAGMASEATRLALAMSRGESIAHRRVQLSAELVVRESTAPPPAS</sequence>
<keyword evidence="3" id="KW-0804">Transcription</keyword>
<name>A0A443JSE3_9MICO</name>
<dbReference type="SMART" id="SM00354">
    <property type="entry name" value="HTH_LACI"/>
    <property type="match status" value="1"/>
</dbReference>
<reference evidence="5 6" key="1">
    <citation type="journal article" date="2018" name="Front. Microbiol.">
        <title>Novel Insights Into Bacterial Dimethylsulfoniopropionate Catabolism in the East China Sea.</title>
        <authorList>
            <person name="Liu J."/>
            <person name="Liu J."/>
            <person name="Zhang S.H."/>
            <person name="Liang J."/>
            <person name="Lin H."/>
            <person name="Song D."/>
            <person name="Yang G.P."/>
            <person name="Todd J.D."/>
            <person name="Zhang X.H."/>
        </authorList>
    </citation>
    <scope>NUCLEOTIDE SEQUENCE [LARGE SCALE GENOMIC DNA]</scope>
    <source>
        <strain evidence="5 6">ZYFD042</strain>
    </source>
</reference>
<keyword evidence="1" id="KW-0805">Transcription regulation</keyword>
<feature type="domain" description="HTH lacI-type" evidence="4">
    <location>
        <begin position="6"/>
        <end position="60"/>
    </location>
</feature>
<dbReference type="Gene3D" id="3.40.50.2300">
    <property type="match status" value="2"/>
</dbReference>
<dbReference type="GO" id="GO:0003700">
    <property type="term" value="F:DNA-binding transcription factor activity"/>
    <property type="evidence" value="ECO:0007669"/>
    <property type="project" value="TreeGrafter"/>
</dbReference>
<dbReference type="PROSITE" id="PS50932">
    <property type="entry name" value="HTH_LACI_2"/>
    <property type="match status" value="1"/>
</dbReference>
<organism evidence="5 6">
    <name type="scientific">Microbacterium enclense</name>
    <dbReference type="NCBI Taxonomy" id="993073"/>
    <lineage>
        <taxon>Bacteria</taxon>
        <taxon>Bacillati</taxon>
        <taxon>Actinomycetota</taxon>
        <taxon>Actinomycetes</taxon>
        <taxon>Micrococcales</taxon>
        <taxon>Microbacteriaceae</taxon>
        <taxon>Microbacterium</taxon>
    </lineage>
</organism>